<evidence type="ECO:0000256" key="3">
    <source>
        <dbReference type="ARBA" id="ARBA00022801"/>
    </source>
</evidence>
<feature type="transmembrane region" description="Helical" evidence="6">
    <location>
        <begin position="128"/>
        <end position="148"/>
    </location>
</feature>
<comment type="subcellular location">
    <subcellularLocation>
        <location evidence="1">Membrane</location>
        <topology evidence="1">Multi-pass membrane protein</topology>
    </subcellularLocation>
</comment>
<evidence type="ECO:0000256" key="6">
    <source>
        <dbReference type="SAM" id="Phobius"/>
    </source>
</evidence>
<dbReference type="GO" id="GO:0006672">
    <property type="term" value="P:ceramide metabolic process"/>
    <property type="evidence" value="ECO:0007669"/>
    <property type="project" value="InterPro"/>
</dbReference>
<sequence length="218" mass="23704">MDWTRAVDAYCERTGPEYWSEPVNAVTNLAFVLAAAVMWQRAAGVPLARALCLVLGGIGVGSYLFHTHAEVWAGVADVVPIGIFILLYLYAMNRDAWGMGTSTALVVTALFIPYAILLVPVFDLMPWLGSSAGYAPVPLLILIYSILLRRRLPGLARGLAVGAALLVVSLAFRTADLPLCPQWPLGTHFVWHLLNGVMLGWMIAIYLRSGLGKRQAAR</sequence>
<dbReference type="AlphaFoldDB" id="A0A858SS53"/>
<dbReference type="KEGG" id="rpon:G3256_04315"/>
<dbReference type="EMBL" id="CP048788">
    <property type="protein sequence ID" value="QJF50441.1"/>
    <property type="molecule type" value="Genomic_DNA"/>
</dbReference>
<dbReference type="GO" id="GO:0016020">
    <property type="term" value="C:membrane"/>
    <property type="evidence" value="ECO:0007669"/>
    <property type="project" value="UniProtKB-SubCell"/>
</dbReference>
<dbReference type="InterPro" id="IPR008901">
    <property type="entry name" value="ACER"/>
</dbReference>
<gene>
    <name evidence="7" type="ORF">G3256_04315</name>
</gene>
<protein>
    <recommendedName>
        <fullName evidence="9">Ceramidase</fullName>
    </recommendedName>
</protein>
<dbReference type="Proteomes" id="UP000503308">
    <property type="component" value="Chromosome"/>
</dbReference>
<evidence type="ECO:0000256" key="2">
    <source>
        <dbReference type="ARBA" id="ARBA00022692"/>
    </source>
</evidence>
<evidence type="ECO:0000256" key="4">
    <source>
        <dbReference type="ARBA" id="ARBA00022989"/>
    </source>
</evidence>
<dbReference type="Pfam" id="PF05875">
    <property type="entry name" value="Ceramidase"/>
    <property type="match status" value="1"/>
</dbReference>
<name>A0A858SS53_9RHOB</name>
<reference evidence="7 8" key="1">
    <citation type="submission" date="2020-02" db="EMBL/GenBank/DDBJ databases">
        <title>Genome sequence of Roseobacter ponti.</title>
        <authorList>
            <person name="Hollensteiner J."/>
            <person name="Schneider D."/>
            <person name="Poehlein A."/>
            <person name="Daniel R."/>
        </authorList>
    </citation>
    <scope>NUCLEOTIDE SEQUENCE [LARGE SCALE GENOMIC DNA]</scope>
    <source>
        <strain evidence="7 8">DSM 106830</strain>
    </source>
</reference>
<feature type="transmembrane region" description="Helical" evidence="6">
    <location>
        <begin position="71"/>
        <end position="91"/>
    </location>
</feature>
<organism evidence="7 8">
    <name type="scientific">Roseobacter ponti</name>
    <dbReference type="NCBI Taxonomy" id="1891787"/>
    <lineage>
        <taxon>Bacteria</taxon>
        <taxon>Pseudomonadati</taxon>
        <taxon>Pseudomonadota</taxon>
        <taxon>Alphaproteobacteria</taxon>
        <taxon>Rhodobacterales</taxon>
        <taxon>Roseobacteraceae</taxon>
        <taxon>Roseobacter</taxon>
    </lineage>
</organism>
<feature type="transmembrane region" description="Helical" evidence="6">
    <location>
        <begin position="46"/>
        <end position="65"/>
    </location>
</feature>
<feature type="transmembrane region" description="Helical" evidence="6">
    <location>
        <begin position="155"/>
        <end position="174"/>
    </location>
</feature>
<dbReference type="RefSeq" id="WP_169639657.1">
    <property type="nucleotide sequence ID" value="NZ_CP048788.1"/>
</dbReference>
<proteinExistence type="predicted"/>
<keyword evidence="5 6" id="KW-0472">Membrane</keyword>
<evidence type="ECO:0000313" key="8">
    <source>
        <dbReference type="Proteomes" id="UP000503308"/>
    </source>
</evidence>
<evidence type="ECO:0000256" key="1">
    <source>
        <dbReference type="ARBA" id="ARBA00004141"/>
    </source>
</evidence>
<dbReference type="GO" id="GO:0016811">
    <property type="term" value="F:hydrolase activity, acting on carbon-nitrogen (but not peptide) bonds, in linear amides"/>
    <property type="evidence" value="ECO:0007669"/>
    <property type="project" value="InterPro"/>
</dbReference>
<evidence type="ECO:0000256" key="5">
    <source>
        <dbReference type="ARBA" id="ARBA00023136"/>
    </source>
</evidence>
<keyword evidence="8" id="KW-1185">Reference proteome</keyword>
<keyword evidence="4 6" id="KW-1133">Transmembrane helix</keyword>
<keyword evidence="3" id="KW-0378">Hydrolase</keyword>
<feature type="transmembrane region" description="Helical" evidence="6">
    <location>
        <begin position="189"/>
        <end position="207"/>
    </location>
</feature>
<accession>A0A858SS53</accession>
<feature type="transmembrane region" description="Helical" evidence="6">
    <location>
        <begin position="103"/>
        <end position="122"/>
    </location>
</feature>
<evidence type="ECO:0008006" key="9">
    <source>
        <dbReference type="Google" id="ProtNLM"/>
    </source>
</evidence>
<evidence type="ECO:0000313" key="7">
    <source>
        <dbReference type="EMBL" id="QJF50441.1"/>
    </source>
</evidence>
<keyword evidence="2 6" id="KW-0812">Transmembrane</keyword>